<name>A0A0L0GZ08_9ENTR</name>
<organism evidence="2 3">
    <name type="scientific">Trabulsiella odontotermitis</name>
    <dbReference type="NCBI Taxonomy" id="379893"/>
    <lineage>
        <taxon>Bacteria</taxon>
        <taxon>Pseudomonadati</taxon>
        <taxon>Pseudomonadota</taxon>
        <taxon>Gammaproteobacteria</taxon>
        <taxon>Enterobacterales</taxon>
        <taxon>Enterobacteriaceae</taxon>
        <taxon>Trabulsiella</taxon>
    </lineage>
</organism>
<keyword evidence="1" id="KW-1133">Transmembrane helix</keyword>
<feature type="transmembrane region" description="Helical" evidence="1">
    <location>
        <begin position="99"/>
        <end position="132"/>
    </location>
</feature>
<dbReference type="AlphaFoldDB" id="A0A0L0GZ08"/>
<sequence>MKKFICKLISEIIHYGLISSLILAVVTENNSLLNITAAAFWIIIFLACFFGSAYLVISYGIKHLKHSKHEKARGDGVAALERFSEQKNIFSRMWRWLRLAVVTSFLAYGGWVFTAVCYVLASLFVCLCASLVRDNLSKFNEQPAQAMA</sequence>
<keyword evidence="1" id="KW-0812">Transmembrane</keyword>
<dbReference type="EMBL" id="JNGI01000032">
    <property type="protein sequence ID" value="KNC94147.1"/>
    <property type="molecule type" value="Genomic_DNA"/>
</dbReference>
<proteinExistence type="predicted"/>
<reference evidence="2 3" key="1">
    <citation type="journal article" date="2015" name="Appl. Environ. Microbiol.">
        <title>The Enterobacterium Trabulsiella odontotermitis Presents Novel Adaptations Related to Its Association with Fungus-Growing Termites.</title>
        <authorList>
            <person name="Sapountzis P."/>
            <person name="Gruntjes T."/>
            <person name="Otani S."/>
            <person name="Estevez J."/>
            <person name="da Costa R.R."/>
            <person name="Plunkett G.3rd."/>
            <person name="Perna N.T."/>
            <person name="Poulsen M."/>
        </authorList>
    </citation>
    <scope>NUCLEOTIDE SEQUENCE [LARGE SCALE GENOMIC DNA]</scope>
    <source>
        <strain evidence="2 3">12</strain>
    </source>
</reference>
<dbReference type="PATRIC" id="fig|379893.4.peg.3230"/>
<keyword evidence="3" id="KW-1185">Reference proteome</keyword>
<protein>
    <submittedName>
        <fullName evidence="2">Uncharacterized protein</fullName>
    </submittedName>
</protein>
<accession>A0A0L0GZ08</accession>
<evidence type="ECO:0000313" key="3">
    <source>
        <dbReference type="Proteomes" id="UP000037393"/>
    </source>
</evidence>
<comment type="caution">
    <text evidence="2">The sequence shown here is derived from an EMBL/GenBank/DDBJ whole genome shotgun (WGS) entry which is preliminary data.</text>
</comment>
<feature type="transmembrane region" description="Helical" evidence="1">
    <location>
        <begin position="12"/>
        <end position="32"/>
    </location>
</feature>
<keyword evidence="1" id="KW-0472">Membrane</keyword>
<feature type="transmembrane region" description="Helical" evidence="1">
    <location>
        <begin position="38"/>
        <end position="61"/>
    </location>
</feature>
<dbReference type="Proteomes" id="UP000037393">
    <property type="component" value="Unassembled WGS sequence"/>
</dbReference>
<dbReference type="OrthoDB" id="6631668at2"/>
<gene>
    <name evidence="2" type="ORF">GM31_15885</name>
</gene>
<evidence type="ECO:0000256" key="1">
    <source>
        <dbReference type="SAM" id="Phobius"/>
    </source>
</evidence>
<evidence type="ECO:0000313" key="2">
    <source>
        <dbReference type="EMBL" id="KNC94147.1"/>
    </source>
</evidence>